<evidence type="ECO:0000259" key="4">
    <source>
        <dbReference type="PROSITE" id="PS01124"/>
    </source>
</evidence>
<evidence type="ECO:0000313" key="6">
    <source>
        <dbReference type="Proteomes" id="UP000319848"/>
    </source>
</evidence>
<dbReference type="AlphaFoldDB" id="V6S439"/>
<evidence type="ECO:0000256" key="1">
    <source>
        <dbReference type="ARBA" id="ARBA00023015"/>
    </source>
</evidence>
<reference evidence="5 6" key="1">
    <citation type="journal article" date="2015" name="Stand. Genomic Sci.">
        <title>Genomic Encyclopedia of Bacterial and Archaeal Type Strains, Phase III: the genomes of soil and plant-associated and newly described type strains.</title>
        <authorList>
            <person name="Whitman W.B."/>
            <person name="Woyke T."/>
            <person name="Klenk H.P."/>
            <person name="Zhou Y."/>
            <person name="Lilburn T.G."/>
            <person name="Beck B.J."/>
            <person name="De Vos P."/>
            <person name="Vandamme P."/>
            <person name="Eisen J.A."/>
            <person name="Garrity G."/>
            <person name="Hugenholtz P."/>
            <person name="Kyrpides N.C."/>
        </authorList>
    </citation>
    <scope>NUCLEOTIDE SEQUENCE [LARGE SCALE GENOMIC DNA]</scope>
    <source>
        <strain evidence="5 6">CGMCC 1.7270</strain>
    </source>
</reference>
<keyword evidence="3" id="KW-0804">Transcription</keyword>
<name>V6S439_9FLAO</name>
<dbReference type="InterPro" id="IPR018060">
    <property type="entry name" value="HTH_AraC"/>
</dbReference>
<keyword evidence="6" id="KW-1185">Reference proteome</keyword>
<dbReference type="STRING" id="1341154.FCR2A7T_06960"/>
<evidence type="ECO:0000313" key="5">
    <source>
        <dbReference type="EMBL" id="TWI07908.1"/>
    </source>
</evidence>
<dbReference type="GO" id="GO:0043565">
    <property type="term" value="F:sequence-specific DNA binding"/>
    <property type="evidence" value="ECO:0007669"/>
    <property type="project" value="InterPro"/>
</dbReference>
<dbReference type="OrthoDB" id="956952at2"/>
<dbReference type="Proteomes" id="UP000319848">
    <property type="component" value="Unassembled WGS sequence"/>
</dbReference>
<dbReference type="SUPFAM" id="SSF46689">
    <property type="entry name" value="Homeodomain-like"/>
    <property type="match status" value="1"/>
</dbReference>
<accession>V6S439</accession>
<dbReference type="Pfam" id="PF12833">
    <property type="entry name" value="HTH_18"/>
    <property type="match status" value="1"/>
</dbReference>
<comment type="caution">
    <text evidence="5">The sequence shown here is derived from an EMBL/GenBank/DDBJ whole genome shotgun (WGS) entry which is preliminary data.</text>
</comment>
<dbReference type="PROSITE" id="PS01124">
    <property type="entry name" value="HTH_ARAC_FAMILY_2"/>
    <property type="match status" value="1"/>
</dbReference>
<proteinExistence type="predicted"/>
<evidence type="ECO:0000256" key="3">
    <source>
        <dbReference type="ARBA" id="ARBA00023163"/>
    </source>
</evidence>
<evidence type="ECO:0000256" key="2">
    <source>
        <dbReference type="ARBA" id="ARBA00023125"/>
    </source>
</evidence>
<feature type="domain" description="HTH araC/xylS-type" evidence="4">
    <location>
        <begin position="25"/>
        <end position="122"/>
    </location>
</feature>
<dbReference type="PANTHER" id="PTHR43280:SF32">
    <property type="entry name" value="TRANSCRIPTIONAL REGULATORY PROTEIN"/>
    <property type="match status" value="1"/>
</dbReference>
<organism evidence="5 6">
    <name type="scientific">Flavobacterium cauense R2A-7</name>
    <dbReference type="NCBI Taxonomy" id="1341154"/>
    <lineage>
        <taxon>Bacteria</taxon>
        <taxon>Pseudomonadati</taxon>
        <taxon>Bacteroidota</taxon>
        <taxon>Flavobacteriia</taxon>
        <taxon>Flavobacteriales</taxon>
        <taxon>Flavobacteriaceae</taxon>
        <taxon>Flavobacterium</taxon>
    </lineage>
</organism>
<dbReference type="SMART" id="SM00342">
    <property type="entry name" value="HTH_ARAC"/>
    <property type="match status" value="1"/>
</dbReference>
<dbReference type="Gene3D" id="1.10.10.60">
    <property type="entry name" value="Homeodomain-like"/>
    <property type="match status" value="2"/>
</dbReference>
<protein>
    <submittedName>
        <fullName evidence="5">AraC-like DNA-binding protein</fullName>
    </submittedName>
</protein>
<keyword evidence="2 5" id="KW-0238">DNA-binding</keyword>
<gene>
    <name evidence="5" type="ORF">IP98_02930</name>
</gene>
<dbReference type="InterPro" id="IPR009057">
    <property type="entry name" value="Homeodomain-like_sf"/>
</dbReference>
<keyword evidence="1" id="KW-0805">Transcription regulation</keyword>
<sequence>MTIKNNTASVRQKEIVSQYLQELDKHLTDLKNGKAEKTFEIKDLAELLFVSPKHLSNTIQEVLGKSPCDIYEERLMVISKELLLTTNNTISHIAQTLTFDPSNFTKFFKSYEGKTPKQFRELNSRTELHTK</sequence>
<dbReference type="RefSeq" id="WP_023569869.1">
    <property type="nucleotide sequence ID" value="NZ_AVBI01000006.1"/>
</dbReference>
<dbReference type="EMBL" id="VLKQ01000023">
    <property type="protein sequence ID" value="TWI07908.1"/>
    <property type="molecule type" value="Genomic_DNA"/>
</dbReference>
<dbReference type="GO" id="GO:0003700">
    <property type="term" value="F:DNA-binding transcription factor activity"/>
    <property type="evidence" value="ECO:0007669"/>
    <property type="project" value="InterPro"/>
</dbReference>
<dbReference type="PANTHER" id="PTHR43280">
    <property type="entry name" value="ARAC-FAMILY TRANSCRIPTIONAL REGULATOR"/>
    <property type="match status" value="1"/>
</dbReference>